<dbReference type="GO" id="GO:0009116">
    <property type="term" value="P:nucleoside metabolic process"/>
    <property type="evidence" value="ECO:0007669"/>
    <property type="project" value="InterPro"/>
</dbReference>
<evidence type="ECO:0000313" key="4">
    <source>
        <dbReference type="Proteomes" id="UP000215305"/>
    </source>
</evidence>
<dbReference type="AlphaFoldDB" id="A0A397HVB9"/>
<dbReference type="SUPFAM" id="SSF53167">
    <property type="entry name" value="Purine and uridine phosphorylases"/>
    <property type="match status" value="1"/>
</dbReference>
<organism evidence="3 4">
    <name type="scientific">Aspergillus thermomutatus</name>
    <name type="common">Neosartorya pseudofischeri</name>
    <dbReference type="NCBI Taxonomy" id="41047"/>
    <lineage>
        <taxon>Eukaryota</taxon>
        <taxon>Fungi</taxon>
        <taxon>Dikarya</taxon>
        <taxon>Ascomycota</taxon>
        <taxon>Pezizomycotina</taxon>
        <taxon>Eurotiomycetes</taxon>
        <taxon>Eurotiomycetidae</taxon>
        <taxon>Eurotiales</taxon>
        <taxon>Aspergillaceae</taxon>
        <taxon>Aspergillus</taxon>
        <taxon>Aspergillus subgen. Fumigati</taxon>
    </lineage>
</organism>
<dbReference type="PANTHER" id="PTHR46082:SF6">
    <property type="entry name" value="AAA+ ATPASE DOMAIN-CONTAINING PROTEIN-RELATED"/>
    <property type="match status" value="1"/>
</dbReference>
<feature type="domain" description="Nucleoside phosphorylase" evidence="2">
    <location>
        <begin position="15"/>
        <end position="133"/>
    </location>
</feature>
<dbReference type="STRING" id="41047.A0A397HVB9"/>
<dbReference type="EMBL" id="NKHU02000008">
    <property type="protein sequence ID" value="RHZ67189.1"/>
    <property type="molecule type" value="Genomic_DNA"/>
</dbReference>
<dbReference type="GO" id="GO:0003824">
    <property type="term" value="F:catalytic activity"/>
    <property type="evidence" value="ECO:0007669"/>
    <property type="project" value="InterPro"/>
</dbReference>
<dbReference type="GeneID" id="38131561"/>
<dbReference type="OrthoDB" id="20872at2759"/>
<accession>A0A397HVB9</accession>
<feature type="transmembrane region" description="Helical" evidence="1">
    <location>
        <begin position="410"/>
        <end position="435"/>
    </location>
</feature>
<keyword evidence="1" id="KW-0812">Transmembrane</keyword>
<evidence type="ECO:0000256" key="1">
    <source>
        <dbReference type="SAM" id="Phobius"/>
    </source>
</evidence>
<dbReference type="InterPro" id="IPR035994">
    <property type="entry name" value="Nucleoside_phosphorylase_sf"/>
</dbReference>
<dbReference type="InterPro" id="IPR000845">
    <property type="entry name" value="Nucleoside_phosphorylase_d"/>
</dbReference>
<dbReference type="Gene3D" id="3.40.50.1580">
    <property type="entry name" value="Nucleoside phosphorylase domain"/>
    <property type="match status" value="1"/>
</dbReference>
<reference evidence="3" key="1">
    <citation type="submission" date="2018-08" db="EMBL/GenBank/DDBJ databases">
        <title>Draft genome sequence of azole-resistant Aspergillus thermomutatus (Neosartorya pseudofischeri) strain HMR AF 39, isolated from a human nasal aspirate.</title>
        <authorList>
            <person name="Parent-Michaud M."/>
            <person name="Dufresne P.J."/>
            <person name="Fournier E."/>
            <person name="Martineau C."/>
            <person name="Moreira S."/>
            <person name="Perkins V."/>
            <person name="De Repentigny L."/>
            <person name="Dufresne S.F."/>
        </authorList>
    </citation>
    <scope>NUCLEOTIDE SEQUENCE [LARGE SCALE GENOMIC DNA]</scope>
    <source>
        <strain evidence="3">HMR AF 39</strain>
    </source>
</reference>
<name>A0A397HVB9_ASPTH</name>
<dbReference type="RefSeq" id="XP_026618541.1">
    <property type="nucleotide sequence ID" value="XM_026763206.1"/>
</dbReference>
<sequence length="444" mass="48674">MTEIPRPTSRNQFQIAILCALPVESHAVETIFDEYYDDDDHCFGQDPSDENAYMNGRIGNHYVVLVYMPGMGKCKAMTTTLHLKLSYHQIQLALLVGVCGGVPRGNDGRDIFLGDVLISDRLVQWDIGKLLPTAFIRKDQPQYVQGRPCHRMETFLAKVNNADERRRWESSMAELLEIVQQSLGEQSAAYPGVDKDRLYFPAHLHQHRDLRPCGMCRSCGSCEEGNICPKALRSTCDELGCSDHAQGCRSRPSGESDSAPKPAIHLGPIASGDTVLISGHARDQLVAETGVIGIEMEGIGLWEETSCVVIKAVADYADCHKAKQWQRYGAASAAACTKALLLEYTVDLPQVYPVEQPGGIDSNERAAASHHRLPFQSGRGPLAKIARVSTLSGISDTIKMVYSLHTSSNLWSNVCIAALAFVIGYLYASVGAHLVEACGHWLMS</sequence>
<protein>
    <recommendedName>
        <fullName evidence="2">Nucleoside phosphorylase domain-containing protein</fullName>
    </recommendedName>
</protein>
<dbReference type="VEuPathDB" id="FungiDB:CDV56_109587"/>
<proteinExistence type="predicted"/>
<dbReference type="Proteomes" id="UP000215305">
    <property type="component" value="Unassembled WGS sequence"/>
</dbReference>
<dbReference type="Pfam" id="PF01048">
    <property type="entry name" value="PNP_UDP_1"/>
    <property type="match status" value="1"/>
</dbReference>
<keyword evidence="4" id="KW-1185">Reference proteome</keyword>
<keyword evidence="1" id="KW-1133">Transmembrane helix</keyword>
<dbReference type="InterPro" id="IPR053137">
    <property type="entry name" value="NLR-like"/>
</dbReference>
<keyword evidence="1" id="KW-0472">Membrane</keyword>
<gene>
    <name evidence="3" type="ORF">CDV56_109587</name>
</gene>
<evidence type="ECO:0000259" key="2">
    <source>
        <dbReference type="Pfam" id="PF01048"/>
    </source>
</evidence>
<evidence type="ECO:0000313" key="3">
    <source>
        <dbReference type="EMBL" id="RHZ67189.1"/>
    </source>
</evidence>
<dbReference type="PANTHER" id="PTHR46082">
    <property type="entry name" value="ATP/GTP-BINDING PROTEIN-RELATED"/>
    <property type="match status" value="1"/>
</dbReference>
<comment type="caution">
    <text evidence="3">The sequence shown here is derived from an EMBL/GenBank/DDBJ whole genome shotgun (WGS) entry which is preliminary data.</text>
</comment>